<evidence type="ECO:0000313" key="3">
    <source>
        <dbReference type="Proteomes" id="UP000026962"/>
    </source>
</evidence>
<dbReference type="PANTHER" id="PTHR36901">
    <property type="entry name" value="F-BOX DOMAIN CONTAINING PROTEIN, EXPRESSED-RELATED"/>
    <property type="match status" value="1"/>
</dbReference>
<name>A0A0E0M6X7_ORYPU</name>
<evidence type="ECO:0000259" key="1">
    <source>
        <dbReference type="Pfam" id="PF03478"/>
    </source>
</evidence>
<protein>
    <recommendedName>
        <fullName evidence="1">KIB1-4 beta-propeller domain-containing protein</fullName>
    </recommendedName>
</protein>
<dbReference type="Gramene" id="OPUNC10G06510.1">
    <property type="protein sequence ID" value="OPUNC10G06510.1"/>
    <property type="gene ID" value="OPUNC10G06510"/>
</dbReference>
<accession>A0A0E0M6X7</accession>
<dbReference type="EnsemblPlants" id="OPUNC10G06510.1">
    <property type="protein sequence ID" value="OPUNC10G06510.1"/>
    <property type="gene ID" value="OPUNC10G06510"/>
</dbReference>
<sequence>MPLRHDLCLTLPSTPTPVSTSVPPTPNPAELLGVVSGCLTSNTDVLHIHQVCAHWRASTAPLAAGWPWIMANHGRHTLSVPSTRTTPSRSPMAMTARITCFGDALAELPYCYGNPRGWLALADAPHSPTRLVLWEPVSKAEIMMPPLHREIFLASSPSPEWMAIVGPPFSIVGKWQMLFFWCPGDAAWTPQHEPPSDRMHSAAFHGRFFYFNVRAWYLHAYDLHHHDAPWPPARACSTFVYFDTDPAHVVANGDDLLLVVLYWECHRRSVHMVELEKKWRHWLELELTEWHGSN</sequence>
<dbReference type="InterPro" id="IPR005174">
    <property type="entry name" value="KIB1-4_b-propeller"/>
</dbReference>
<reference evidence="2" key="2">
    <citation type="submission" date="2018-05" db="EMBL/GenBank/DDBJ databases">
        <title>OpunRS2 (Oryza punctata Reference Sequence Version 2).</title>
        <authorList>
            <person name="Zhang J."/>
            <person name="Kudrna D."/>
            <person name="Lee S."/>
            <person name="Talag J."/>
            <person name="Welchert J."/>
            <person name="Wing R.A."/>
        </authorList>
    </citation>
    <scope>NUCLEOTIDE SEQUENCE [LARGE SCALE GENOMIC DNA]</scope>
</reference>
<organism evidence="2">
    <name type="scientific">Oryza punctata</name>
    <name type="common">Red rice</name>
    <dbReference type="NCBI Taxonomy" id="4537"/>
    <lineage>
        <taxon>Eukaryota</taxon>
        <taxon>Viridiplantae</taxon>
        <taxon>Streptophyta</taxon>
        <taxon>Embryophyta</taxon>
        <taxon>Tracheophyta</taxon>
        <taxon>Spermatophyta</taxon>
        <taxon>Magnoliopsida</taxon>
        <taxon>Liliopsida</taxon>
        <taxon>Poales</taxon>
        <taxon>Poaceae</taxon>
        <taxon>BOP clade</taxon>
        <taxon>Oryzoideae</taxon>
        <taxon>Oryzeae</taxon>
        <taxon>Oryzinae</taxon>
        <taxon>Oryza</taxon>
    </lineage>
</organism>
<dbReference type="PANTHER" id="PTHR36901:SF6">
    <property type="entry name" value="OS05G0150100 PROTEIN"/>
    <property type="match status" value="1"/>
</dbReference>
<dbReference type="Pfam" id="PF03478">
    <property type="entry name" value="Beta-prop_KIB1-4"/>
    <property type="match status" value="1"/>
</dbReference>
<feature type="domain" description="KIB1-4 beta-propeller" evidence="1">
    <location>
        <begin position="109"/>
        <end position="284"/>
    </location>
</feature>
<proteinExistence type="predicted"/>
<reference evidence="2" key="1">
    <citation type="submission" date="2015-04" db="UniProtKB">
        <authorList>
            <consortium name="EnsemblPlants"/>
        </authorList>
    </citation>
    <scope>IDENTIFICATION</scope>
</reference>
<keyword evidence="3" id="KW-1185">Reference proteome</keyword>
<dbReference type="Proteomes" id="UP000026962">
    <property type="component" value="Chromosome 10"/>
</dbReference>
<dbReference type="AlphaFoldDB" id="A0A0E0M6X7"/>
<dbReference type="HOGENOM" id="CLU_947922_0_0_1"/>
<dbReference type="STRING" id="4537.A0A0E0M6X7"/>
<evidence type="ECO:0000313" key="2">
    <source>
        <dbReference type="EnsemblPlants" id="OPUNC10G06510.1"/>
    </source>
</evidence>